<evidence type="ECO:0000313" key="3">
    <source>
        <dbReference type="Proteomes" id="UP000176317"/>
    </source>
</evidence>
<dbReference type="AlphaFoldDB" id="A0A1F5G4E1"/>
<comment type="caution">
    <text evidence="2">The sequence shown here is derived from an EMBL/GenBank/DDBJ whole genome shotgun (WGS) entry which is preliminary data.</text>
</comment>
<dbReference type="Proteomes" id="UP000176317">
    <property type="component" value="Unassembled WGS sequence"/>
</dbReference>
<organism evidence="2 3">
    <name type="scientific">Candidatus Curtissbacteria bacterium RBG_13_35_7</name>
    <dbReference type="NCBI Taxonomy" id="1797705"/>
    <lineage>
        <taxon>Bacteria</taxon>
        <taxon>Candidatus Curtissiibacteriota</taxon>
    </lineage>
</organism>
<gene>
    <name evidence="2" type="ORF">A2164_03575</name>
</gene>
<reference evidence="2 3" key="1">
    <citation type="journal article" date="2016" name="Nat. Commun.">
        <title>Thousands of microbial genomes shed light on interconnected biogeochemical processes in an aquifer system.</title>
        <authorList>
            <person name="Anantharaman K."/>
            <person name="Brown C.T."/>
            <person name="Hug L.A."/>
            <person name="Sharon I."/>
            <person name="Castelle C.J."/>
            <person name="Probst A.J."/>
            <person name="Thomas B.C."/>
            <person name="Singh A."/>
            <person name="Wilkins M.J."/>
            <person name="Karaoz U."/>
            <person name="Brodie E.L."/>
            <person name="Williams K.H."/>
            <person name="Hubbard S.S."/>
            <person name="Banfield J.F."/>
        </authorList>
    </citation>
    <scope>NUCLEOTIDE SEQUENCE [LARGE SCALE GENOMIC DNA]</scope>
</reference>
<feature type="transmembrane region" description="Helical" evidence="1">
    <location>
        <begin position="21"/>
        <end position="36"/>
    </location>
</feature>
<feature type="transmembrane region" description="Helical" evidence="1">
    <location>
        <begin position="42"/>
        <end position="61"/>
    </location>
</feature>
<evidence type="ECO:0000313" key="2">
    <source>
        <dbReference type="EMBL" id="OGD86717.1"/>
    </source>
</evidence>
<keyword evidence="1" id="KW-1133">Transmembrane helix</keyword>
<name>A0A1F5G4E1_9BACT</name>
<feature type="transmembrane region" description="Helical" evidence="1">
    <location>
        <begin position="101"/>
        <end position="121"/>
    </location>
</feature>
<dbReference type="EMBL" id="MFAT01000019">
    <property type="protein sequence ID" value="OGD86717.1"/>
    <property type="molecule type" value="Genomic_DNA"/>
</dbReference>
<accession>A0A1F5G4E1</accession>
<sequence>MKRFKVIFKFLIKSEKKLAQINLLFIFIFLIIWDFINNKQFFNAMTIGMVLFGPATFLWFVGTVRAAALIVLVSIFEFMVLLIFVAEGFELGGVESTLKSIFWIPYLLMAGINGFWGLKIYSECRENRITRHNSK</sequence>
<keyword evidence="1" id="KW-0812">Transmembrane</keyword>
<evidence type="ECO:0000256" key="1">
    <source>
        <dbReference type="SAM" id="Phobius"/>
    </source>
</evidence>
<proteinExistence type="predicted"/>
<protein>
    <submittedName>
        <fullName evidence="2">Uncharacterized protein</fullName>
    </submittedName>
</protein>
<keyword evidence="1" id="KW-0472">Membrane</keyword>
<feature type="transmembrane region" description="Helical" evidence="1">
    <location>
        <begin position="68"/>
        <end position="89"/>
    </location>
</feature>